<feature type="compositionally biased region" description="Polar residues" evidence="1">
    <location>
        <begin position="222"/>
        <end position="233"/>
    </location>
</feature>
<keyword evidence="2" id="KW-0472">Membrane</keyword>
<dbReference type="Pfam" id="PF01682">
    <property type="entry name" value="DB"/>
    <property type="match status" value="1"/>
</dbReference>
<proteinExistence type="predicted"/>
<feature type="transmembrane region" description="Helical" evidence="2">
    <location>
        <begin position="97"/>
        <end position="124"/>
    </location>
</feature>
<feature type="region of interest" description="Disordered" evidence="1">
    <location>
        <begin position="570"/>
        <end position="603"/>
    </location>
</feature>
<evidence type="ECO:0000256" key="1">
    <source>
        <dbReference type="SAM" id="MobiDB-lite"/>
    </source>
</evidence>
<gene>
    <name evidence="3" type="primary">WBGene00103878</name>
</gene>
<accession>A0A2A6C6Y7</accession>
<evidence type="ECO:0000313" key="3">
    <source>
        <dbReference type="EnsemblMetazoa" id="PPA14324.1"/>
    </source>
</evidence>
<dbReference type="PANTHER" id="PTHR46705:SF4">
    <property type="entry name" value="DOMAIN OF UNKNOWN FUNCTION DB DOMAIN-CONTAINING PROTEIN"/>
    <property type="match status" value="1"/>
</dbReference>
<accession>A0A8R1UC84</accession>
<keyword evidence="2" id="KW-1133">Transmembrane helix</keyword>
<feature type="region of interest" description="Disordered" evidence="1">
    <location>
        <begin position="190"/>
        <end position="233"/>
    </location>
</feature>
<feature type="transmembrane region" description="Helical" evidence="2">
    <location>
        <begin position="62"/>
        <end position="85"/>
    </location>
</feature>
<evidence type="ECO:0000313" key="4">
    <source>
        <dbReference type="Proteomes" id="UP000005239"/>
    </source>
</evidence>
<name>A0A2A6C6Y7_PRIPA</name>
<evidence type="ECO:0000256" key="2">
    <source>
        <dbReference type="SAM" id="Phobius"/>
    </source>
</evidence>
<organism evidence="3 4">
    <name type="scientific">Pristionchus pacificus</name>
    <name type="common">Parasitic nematode worm</name>
    <dbReference type="NCBI Taxonomy" id="54126"/>
    <lineage>
        <taxon>Eukaryota</taxon>
        <taxon>Metazoa</taxon>
        <taxon>Ecdysozoa</taxon>
        <taxon>Nematoda</taxon>
        <taxon>Chromadorea</taxon>
        <taxon>Rhabditida</taxon>
        <taxon>Rhabditina</taxon>
        <taxon>Diplogasteromorpha</taxon>
        <taxon>Diplogasteroidea</taxon>
        <taxon>Neodiplogasteridae</taxon>
        <taxon>Pristionchus</taxon>
    </lineage>
</organism>
<dbReference type="PANTHER" id="PTHR46705">
    <property type="entry name" value="PROTEIN CBG09805"/>
    <property type="match status" value="1"/>
</dbReference>
<keyword evidence="4" id="KW-1185">Reference proteome</keyword>
<feature type="transmembrane region" description="Helical" evidence="2">
    <location>
        <begin position="283"/>
        <end position="304"/>
    </location>
</feature>
<dbReference type="AlphaFoldDB" id="A0A2A6C6Y7"/>
<dbReference type="EnsemblMetazoa" id="PPA14324.1">
    <property type="protein sequence ID" value="PPA14324.1"/>
    <property type="gene ID" value="WBGene00103878"/>
</dbReference>
<feature type="compositionally biased region" description="Acidic residues" evidence="1">
    <location>
        <begin position="570"/>
        <end position="581"/>
    </location>
</feature>
<dbReference type="Proteomes" id="UP000005239">
    <property type="component" value="Unassembled WGS sequence"/>
</dbReference>
<dbReference type="InterPro" id="IPR002602">
    <property type="entry name" value="DB"/>
</dbReference>
<sequence length="620" mass="69764">MRILAGFFSLVFLIVNPFMIINVFGEISRLVHRTDESPFKPYLFRLIENATMAADIKHTYDIAQLAIVSTLCLLHVMLSVLHAYGCFTGRPAYIRPMVVNCFASTGLMLIYLIITVFVVFNVTIPHTHPPADAMAFETSQKHHLTIGGIFFVIYILWDAITLYTYFDIKQLHEDFMYWIVEERNSQRKGSLRLSTDRSGGSSKSSKASKNSTKSSKMEEQTSRPNSAAASIPSKKTSLANNRLSVPLCAVMDLYQLCASSCFVAQRIILCYDLVLRARNMYRLATYLLAMSLMSTVADACFAWGGCGFGGCGMRCGGIGICRKAHGARTLREEEKAESSGDPDTDFRACCESSGIPTACHDKCNYKKFTKDAMVRMFLRLDECPVTAAVEMQRCATRGADHTDCCKRNAVHTTLAGEKCLIFCKEDSGNATLLDISYIPCLDRFDSVNSCFWHDAVREIADTDRMLEEKISAHEDQEVAMGVKQIVRPPVRSGIEARNGVEREEEKFVGIQRDEVREHTSKWEMAKRRMLDATDDDDYEELGIYPLGSRHQIKRLYLPITDHNELLDVVDEEEEEDEEEVDGREGDSIERSVTASPSSMRISRIKSRIDGKSLKMAEYLG</sequence>
<protein>
    <submittedName>
        <fullName evidence="3">DB domain-containing protein</fullName>
    </submittedName>
</protein>
<reference evidence="4" key="1">
    <citation type="journal article" date="2008" name="Nat. Genet.">
        <title>The Pristionchus pacificus genome provides a unique perspective on nematode lifestyle and parasitism.</title>
        <authorList>
            <person name="Dieterich C."/>
            <person name="Clifton S.W."/>
            <person name="Schuster L.N."/>
            <person name="Chinwalla A."/>
            <person name="Delehaunty K."/>
            <person name="Dinkelacker I."/>
            <person name="Fulton L."/>
            <person name="Fulton R."/>
            <person name="Godfrey J."/>
            <person name="Minx P."/>
            <person name="Mitreva M."/>
            <person name="Roeseler W."/>
            <person name="Tian H."/>
            <person name="Witte H."/>
            <person name="Yang S.P."/>
            <person name="Wilson R.K."/>
            <person name="Sommer R.J."/>
        </authorList>
    </citation>
    <scope>NUCLEOTIDE SEQUENCE [LARGE SCALE GENOMIC DNA]</scope>
    <source>
        <strain evidence="4">PS312</strain>
    </source>
</reference>
<feature type="transmembrane region" description="Helical" evidence="2">
    <location>
        <begin position="144"/>
        <end position="166"/>
    </location>
</feature>
<keyword evidence="2" id="KW-0812">Transmembrane</keyword>
<reference evidence="3" key="2">
    <citation type="submission" date="2022-06" db="UniProtKB">
        <authorList>
            <consortium name="EnsemblMetazoa"/>
        </authorList>
    </citation>
    <scope>IDENTIFICATION</scope>
    <source>
        <strain evidence="3">PS312</strain>
    </source>
</reference>
<feature type="compositionally biased region" description="Low complexity" evidence="1">
    <location>
        <begin position="198"/>
        <end position="214"/>
    </location>
</feature>